<reference evidence="2" key="1">
    <citation type="submission" date="2019-01" db="EMBL/GenBank/DDBJ databases">
        <title>Draft genome sequences of three monokaryotic isolates of the white-rot basidiomycete fungus Dichomitus squalens.</title>
        <authorList>
            <consortium name="DOE Joint Genome Institute"/>
            <person name="Lopez S.C."/>
            <person name="Andreopoulos B."/>
            <person name="Pangilinan J."/>
            <person name="Lipzen A."/>
            <person name="Riley R."/>
            <person name="Ahrendt S."/>
            <person name="Ng V."/>
            <person name="Barry K."/>
            <person name="Daum C."/>
            <person name="Grigoriev I.V."/>
            <person name="Hilden K.S."/>
            <person name="Makela M.R."/>
            <person name="de Vries R.P."/>
        </authorList>
    </citation>
    <scope>NUCLEOTIDE SEQUENCE [LARGE SCALE GENOMIC DNA]</scope>
    <source>
        <strain evidence="2">OM18370.1</strain>
    </source>
</reference>
<feature type="region of interest" description="Disordered" evidence="1">
    <location>
        <begin position="53"/>
        <end position="74"/>
    </location>
</feature>
<accession>A0A4Q9N0V4</accession>
<protein>
    <submittedName>
        <fullName evidence="2">Uncharacterized protein</fullName>
    </submittedName>
</protein>
<evidence type="ECO:0000313" key="2">
    <source>
        <dbReference type="EMBL" id="TBU33438.1"/>
    </source>
</evidence>
<gene>
    <name evidence="2" type="ORF">BD311DRAFT_748588</name>
</gene>
<dbReference type="Proteomes" id="UP000292957">
    <property type="component" value="Unassembled WGS sequence"/>
</dbReference>
<organism evidence="2">
    <name type="scientific">Dichomitus squalens</name>
    <dbReference type="NCBI Taxonomy" id="114155"/>
    <lineage>
        <taxon>Eukaryota</taxon>
        <taxon>Fungi</taxon>
        <taxon>Dikarya</taxon>
        <taxon>Basidiomycota</taxon>
        <taxon>Agaricomycotina</taxon>
        <taxon>Agaricomycetes</taxon>
        <taxon>Polyporales</taxon>
        <taxon>Polyporaceae</taxon>
        <taxon>Dichomitus</taxon>
    </lineage>
</organism>
<evidence type="ECO:0000256" key="1">
    <source>
        <dbReference type="SAM" id="MobiDB-lite"/>
    </source>
</evidence>
<name>A0A4Q9N0V4_9APHY</name>
<sequence length="116" mass="12749">MPAPPRPHRHPAKYVTRCHYTPLRPIFCSLSGCVCLPSAVQCFQVPSRQAPDDTILPRNSSSETHAQFPGRSHSDATLSNVCACGTGIYKPVHIHLSHLTIDTCKLTTSHYHSTTT</sequence>
<dbReference type="EMBL" id="ML143391">
    <property type="protein sequence ID" value="TBU33438.1"/>
    <property type="molecule type" value="Genomic_DNA"/>
</dbReference>
<proteinExistence type="predicted"/>
<dbReference type="AlphaFoldDB" id="A0A4Q9N0V4"/>